<evidence type="ECO:0000256" key="1">
    <source>
        <dbReference type="SAM" id="MobiDB-lite"/>
    </source>
</evidence>
<gene>
    <name evidence="2" type="ORF">N656DRAFT_780327</name>
</gene>
<comment type="caution">
    <text evidence="2">The sequence shown here is derived from an EMBL/GenBank/DDBJ whole genome shotgun (WGS) entry which is preliminary data.</text>
</comment>
<reference evidence="2" key="2">
    <citation type="submission" date="2023-05" db="EMBL/GenBank/DDBJ databases">
        <authorList>
            <consortium name="Lawrence Berkeley National Laboratory"/>
            <person name="Steindorff A."/>
            <person name="Hensen N."/>
            <person name="Bonometti L."/>
            <person name="Westerberg I."/>
            <person name="Brannstrom I.O."/>
            <person name="Guillou S."/>
            <person name="Cros-Aarteil S."/>
            <person name="Calhoun S."/>
            <person name="Haridas S."/>
            <person name="Kuo A."/>
            <person name="Mondo S."/>
            <person name="Pangilinan J."/>
            <person name="Riley R."/>
            <person name="Labutti K."/>
            <person name="Andreopoulos B."/>
            <person name="Lipzen A."/>
            <person name="Chen C."/>
            <person name="Yanf M."/>
            <person name="Daum C."/>
            <person name="Ng V."/>
            <person name="Clum A."/>
            <person name="Ohm R."/>
            <person name="Martin F."/>
            <person name="Silar P."/>
            <person name="Natvig D."/>
            <person name="Lalanne C."/>
            <person name="Gautier V."/>
            <person name="Ament-Velasquez S.L."/>
            <person name="Kruys A."/>
            <person name="Hutchinson M.I."/>
            <person name="Powell A.J."/>
            <person name="Barry K."/>
            <person name="Miller A.N."/>
            <person name="Grigoriev I.V."/>
            <person name="Debuchy R."/>
            <person name="Gladieux P."/>
            <person name="Thoren M.H."/>
            <person name="Johannesson H."/>
        </authorList>
    </citation>
    <scope>NUCLEOTIDE SEQUENCE</scope>
    <source>
        <strain evidence="2">CBS 508.74</strain>
    </source>
</reference>
<proteinExistence type="predicted"/>
<feature type="region of interest" description="Disordered" evidence="1">
    <location>
        <begin position="1"/>
        <end position="29"/>
    </location>
</feature>
<dbReference type="GeneID" id="89939480"/>
<protein>
    <submittedName>
        <fullName evidence="2">Uncharacterized protein</fullName>
    </submittedName>
</protein>
<feature type="region of interest" description="Disordered" evidence="1">
    <location>
        <begin position="155"/>
        <end position="232"/>
    </location>
</feature>
<feature type="compositionally biased region" description="Polar residues" evidence="1">
    <location>
        <begin position="204"/>
        <end position="219"/>
    </location>
</feature>
<reference evidence="2" key="1">
    <citation type="journal article" date="2023" name="Mol. Phylogenet. Evol.">
        <title>Genome-scale phylogeny and comparative genomics of the fungal order Sordariales.</title>
        <authorList>
            <person name="Hensen N."/>
            <person name="Bonometti L."/>
            <person name="Westerberg I."/>
            <person name="Brannstrom I.O."/>
            <person name="Guillou S."/>
            <person name="Cros-Aarteil S."/>
            <person name="Calhoun S."/>
            <person name="Haridas S."/>
            <person name="Kuo A."/>
            <person name="Mondo S."/>
            <person name="Pangilinan J."/>
            <person name="Riley R."/>
            <person name="LaButti K."/>
            <person name="Andreopoulos B."/>
            <person name="Lipzen A."/>
            <person name="Chen C."/>
            <person name="Yan M."/>
            <person name="Daum C."/>
            <person name="Ng V."/>
            <person name="Clum A."/>
            <person name="Steindorff A."/>
            <person name="Ohm R.A."/>
            <person name="Martin F."/>
            <person name="Silar P."/>
            <person name="Natvig D.O."/>
            <person name="Lalanne C."/>
            <person name="Gautier V."/>
            <person name="Ament-Velasquez S.L."/>
            <person name="Kruys A."/>
            <person name="Hutchinson M.I."/>
            <person name="Powell A.J."/>
            <person name="Barry K."/>
            <person name="Miller A.N."/>
            <person name="Grigoriev I.V."/>
            <person name="Debuchy R."/>
            <person name="Gladieux P."/>
            <person name="Hiltunen Thoren M."/>
            <person name="Johannesson H."/>
        </authorList>
    </citation>
    <scope>NUCLEOTIDE SEQUENCE</scope>
    <source>
        <strain evidence="2">CBS 508.74</strain>
    </source>
</reference>
<dbReference type="AlphaFoldDB" id="A0AAN6YQD8"/>
<dbReference type="Proteomes" id="UP001302812">
    <property type="component" value="Unassembled WGS sequence"/>
</dbReference>
<evidence type="ECO:0000313" key="3">
    <source>
        <dbReference type="Proteomes" id="UP001302812"/>
    </source>
</evidence>
<keyword evidence="3" id="KW-1185">Reference proteome</keyword>
<feature type="compositionally biased region" description="Low complexity" evidence="1">
    <location>
        <begin position="335"/>
        <end position="359"/>
    </location>
</feature>
<dbReference type="RefSeq" id="XP_064669175.1">
    <property type="nucleotide sequence ID" value="XM_064815355.1"/>
</dbReference>
<name>A0AAN6YQD8_9PEZI</name>
<feature type="region of interest" description="Disordered" evidence="1">
    <location>
        <begin position="333"/>
        <end position="373"/>
    </location>
</feature>
<accession>A0AAN6YQD8</accession>
<dbReference type="EMBL" id="MU853345">
    <property type="protein sequence ID" value="KAK4111605.1"/>
    <property type="molecule type" value="Genomic_DNA"/>
</dbReference>
<sequence length="396" mass="42895">MAKRLLDVDETPSSPPKRTQRTHDENRERAYIAASRRTDRTLEDRMDSAYKASALHKRRTGKGFKLSEEIVKNQEMYEEDDDELPRRSFAFRQSRSMSVSSGATRHPSTNASLEELAAAKLAEQAEVERIFDQQFPGYSACLRSRHFSHPFIFPSTQGNWAPPQPQPQPPVFADASSAPQGPPLYPSSHSVPPVSADEPVSPLILSSSPEPDTPHTATPSPRPPLSLHTATSSCPTIPLQTYGLDTAPLRGGKYTSSISGLGGDDVELMMSNTNTSLKNIDPSLIGVFEDNGNIPTEISDDLLFSTSDPSSFMPPAYSSASFAFLGQDLASFEEPSSATTADSSTSSPRSSSSHGDPSTPLTPVEAGSGYGQHLKTVLEDDSWKDFLSTEGENVLC</sequence>
<organism evidence="2 3">
    <name type="scientific">Canariomyces notabilis</name>
    <dbReference type="NCBI Taxonomy" id="2074819"/>
    <lineage>
        <taxon>Eukaryota</taxon>
        <taxon>Fungi</taxon>
        <taxon>Dikarya</taxon>
        <taxon>Ascomycota</taxon>
        <taxon>Pezizomycotina</taxon>
        <taxon>Sordariomycetes</taxon>
        <taxon>Sordariomycetidae</taxon>
        <taxon>Sordariales</taxon>
        <taxon>Chaetomiaceae</taxon>
        <taxon>Canariomyces</taxon>
    </lineage>
</organism>
<evidence type="ECO:0000313" key="2">
    <source>
        <dbReference type="EMBL" id="KAK4111605.1"/>
    </source>
</evidence>